<organism evidence="1 2">
    <name type="scientific">Dichanthelium oligosanthes</name>
    <dbReference type="NCBI Taxonomy" id="888268"/>
    <lineage>
        <taxon>Eukaryota</taxon>
        <taxon>Viridiplantae</taxon>
        <taxon>Streptophyta</taxon>
        <taxon>Embryophyta</taxon>
        <taxon>Tracheophyta</taxon>
        <taxon>Spermatophyta</taxon>
        <taxon>Magnoliopsida</taxon>
        <taxon>Liliopsida</taxon>
        <taxon>Poales</taxon>
        <taxon>Poaceae</taxon>
        <taxon>PACMAD clade</taxon>
        <taxon>Panicoideae</taxon>
        <taxon>Panicodae</taxon>
        <taxon>Paniceae</taxon>
        <taxon>Dichantheliinae</taxon>
        <taxon>Dichanthelium</taxon>
    </lineage>
</organism>
<evidence type="ECO:0000313" key="1">
    <source>
        <dbReference type="EMBL" id="OEL23672.1"/>
    </source>
</evidence>
<comment type="caution">
    <text evidence="1">The sequence shown here is derived from an EMBL/GenBank/DDBJ whole genome shotgun (WGS) entry which is preliminary data.</text>
</comment>
<keyword evidence="2" id="KW-1185">Reference proteome</keyword>
<reference evidence="1 2" key="1">
    <citation type="submission" date="2016-09" db="EMBL/GenBank/DDBJ databases">
        <title>The draft genome of Dichanthelium oligosanthes: A C3 panicoid grass species.</title>
        <authorList>
            <person name="Studer A.J."/>
            <person name="Schnable J.C."/>
            <person name="Brutnell T.P."/>
        </authorList>
    </citation>
    <scope>NUCLEOTIDE SEQUENCE [LARGE SCALE GENOMIC DNA]</scope>
    <source>
        <strain evidence="2">cv. Kellogg 1175</strain>
        <tissue evidence="1">Leaf</tissue>
    </source>
</reference>
<dbReference type="EMBL" id="LWDX02041939">
    <property type="protein sequence ID" value="OEL23672.1"/>
    <property type="molecule type" value="Genomic_DNA"/>
</dbReference>
<dbReference type="AlphaFoldDB" id="A0A1E5VEX1"/>
<dbReference type="Proteomes" id="UP000095767">
    <property type="component" value="Unassembled WGS sequence"/>
</dbReference>
<proteinExistence type="predicted"/>
<protein>
    <submittedName>
        <fullName evidence="1">Uncharacterized protein</fullName>
    </submittedName>
</protein>
<evidence type="ECO:0000313" key="2">
    <source>
        <dbReference type="Proteomes" id="UP000095767"/>
    </source>
</evidence>
<accession>A0A1E5VEX1</accession>
<sequence length="31" mass="3379">LGFLFGGVLVVMATRISFARPAIVTLNFRIV</sequence>
<name>A0A1E5VEX1_9POAL</name>
<gene>
    <name evidence="1" type="ORF">BAE44_0015308</name>
</gene>
<feature type="non-terminal residue" evidence="1">
    <location>
        <position position="1"/>
    </location>
</feature>